<evidence type="ECO:0000256" key="3">
    <source>
        <dbReference type="ARBA" id="ARBA00022989"/>
    </source>
</evidence>
<proteinExistence type="predicted"/>
<sequence>MMIIIDIFIYLFCVIGSAILLNYSTLHSPIQDKIKKAILDLIARPSNSRGYGILQSIQESMACCGANGANDYSVNKHAILPQCRDAVTGSAYIYGCTERLATFLGEKTGWLSGIALLICALSVSTHSASGGP</sequence>
<dbReference type="Pfam" id="PF00335">
    <property type="entry name" value="Tetraspanin"/>
    <property type="match status" value="1"/>
</dbReference>
<dbReference type="AlphaFoldDB" id="A0AAW2HSR0"/>
<keyword evidence="2 5" id="KW-0812">Transmembrane</keyword>
<evidence type="ECO:0008006" key="7">
    <source>
        <dbReference type="Google" id="ProtNLM"/>
    </source>
</evidence>
<gene>
    <name evidence="6" type="ORF">PYX00_005810</name>
</gene>
<dbReference type="Gene3D" id="1.10.1450.10">
    <property type="entry name" value="Tetraspanin"/>
    <property type="match status" value="1"/>
</dbReference>
<dbReference type="InterPro" id="IPR008952">
    <property type="entry name" value="Tetraspanin_EC2_sf"/>
</dbReference>
<name>A0AAW2HSR0_9NEOP</name>
<accession>A0AAW2HSR0</accession>
<evidence type="ECO:0000256" key="4">
    <source>
        <dbReference type="ARBA" id="ARBA00023136"/>
    </source>
</evidence>
<keyword evidence="4 5" id="KW-0472">Membrane</keyword>
<feature type="transmembrane region" description="Helical" evidence="5">
    <location>
        <begin position="7"/>
        <end position="26"/>
    </location>
</feature>
<keyword evidence="3 5" id="KW-1133">Transmembrane helix</keyword>
<dbReference type="SUPFAM" id="SSF48652">
    <property type="entry name" value="Tetraspanin"/>
    <property type="match status" value="1"/>
</dbReference>
<evidence type="ECO:0000256" key="1">
    <source>
        <dbReference type="ARBA" id="ARBA00004141"/>
    </source>
</evidence>
<evidence type="ECO:0000313" key="6">
    <source>
        <dbReference type="EMBL" id="KAL0273035.1"/>
    </source>
</evidence>
<comment type="subcellular location">
    <subcellularLocation>
        <location evidence="1">Membrane</location>
        <topology evidence="1">Multi-pass membrane protein</topology>
    </subcellularLocation>
</comment>
<dbReference type="EMBL" id="JARGDH010000003">
    <property type="protein sequence ID" value="KAL0273035.1"/>
    <property type="molecule type" value="Genomic_DNA"/>
</dbReference>
<dbReference type="InterPro" id="IPR018499">
    <property type="entry name" value="Tetraspanin/Peripherin"/>
</dbReference>
<protein>
    <recommendedName>
        <fullName evidence="7">Tetraspanin</fullName>
    </recommendedName>
</protein>
<comment type="caution">
    <text evidence="6">The sequence shown here is derived from an EMBL/GenBank/DDBJ whole genome shotgun (WGS) entry which is preliminary data.</text>
</comment>
<reference evidence="6" key="1">
    <citation type="journal article" date="2024" name="Gigascience">
        <title>Chromosome-level genome of the poultry shaft louse Menopon gallinae provides insight into the host-switching and adaptive evolution of parasitic lice.</title>
        <authorList>
            <person name="Xu Y."/>
            <person name="Ma L."/>
            <person name="Liu S."/>
            <person name="Liang Y."/>
            <person name="Liu Q."/>
            <person name="He Z."/>
            <person name="Tian L."/>
            <person name="Duan Y."/>
            <person name="Cai W."/>
            <person name="Li H."/>
            <person name="Song F."/>
        </authorList>
    </citation>
    <scope>NUCLEOTIDE SEQUENCE</scope>
    <source>
        <strain evidence="6">Cailab_2023a</strain>
    </source>
</reference>
<organism evidence="6">
    <name type="scientific">Menopon gallinae</name>
    <name type="common">poultry shaft louse</name>
    <dbReference type="NCBI Taxonomy" id="328185"/>
    <lineage>
        <taxon>Eukaryota</taxon>
        <taxon>Metazoa</taxon>
        <taxon>Ecdysozoa</taxon>
        <taxon>Arthropoda</taxon>
        <taxon>Hexapoda</taxon>
        <taxon>Insecta</taxon>
        <taxon>Pterygota</taxon>
        <taxon>Neoptera</taxon>
        <taxon>Paraneoptera</taxon>
        <taxon>Psocodea</taxon>
        <taxon>Troctomorpha</taxon>
        <taxon>Phthiraptera</taxon>
        <taxon>Amblycera</taxon>
        <taxon>Menoponidae</taxon>
        <taxon>Menopon</taxon>
    </lineage>
</organism>
<dbReference type="GO" id="GO:0016020">
    <property type="term" value="C:membrane"/>
    <property type="evidence" value="ECO:0007669"/>
    <property type="project" value="UniProtKB-SubCell"/>
</dbReference>
<evidence type="ECO:0000256" key="5">
    <source>
        <dbReference type="SAM" id="Phobius"/>
    </source>
</evidence>
<evidence type="ECO:0000256" key="2">
    <source>
        <dbReference type="ARBA" id="ARBA00022692"/>
    </source>
</evidence>
<dbReference type="CDD" id="cd03127">
    <property type="entry name" value="tetraspanin_LEL"/>
    <property type="match status" value="1"/>
</dbReference>